<feature type="transmembrane region" description="Helical" evidence="5">
    <location>
        <begin position="355"/>
        <end position="378"/>
    </location>
</feature>
<dbReference type="RefSeq" id="WP_145354784.1">
    <property type="nucleotide sequence ID" value="NZ_CP036262.1"/>
</dbReference>
<feature type="domain" description="O-antigen ligase-related" evidence="6">
    <location>
        <begin position="223"/>
        <end position="372"/>
    </location>
</feature>
<dbReference type="AlphaFoldDB" id="A0A517MPH5"/>
<feature type="transmembrane region" description="Helical" evidence="5">
    <location>
        <begin position="32"/>
        <end position="50"/>
    </location>
</feature>
<dbReference type="InterPro" id="IPR007016">
    <property type="entry name" value="O-antigen_ligase-rel_domated"/>
</dbReference>
<feature type="transmembrane region" description="Helical" evidence="5">
    <location>
        <begin position="111"/>
        <end position="128"/>
    </location>
</feature>
<keyword evidence="4 5" id="KW-0472">Membrane</keyword>
<organism evidence="7 8">
    <name type="scientific">Roseimaritima multifibrata</name>
    <dbReference type="NCBI Taxonomy" id="1930274"/>
    <lineage>
        <taxon>Bacteria</taxon>
        <taxon>Pseudomonadati</taxon>
        <taxon>Planctomycetota</taxon>
        <taxon>Planctomycetia</taxon>
        <taxon>Pirellulales</taxon>
        <taxon>Pirellulaceae</taxon>
        <taxon>Roseimaritima</taxon>
    </lineage>
</organism>
<evidence type="ECO:0000256" key="5">
    <source>
        <dbReference type="SAM" id="Phobius"/>
    </source>
</evidence>
<evidence type="ECO:0000259" key="6">
    <source>
        <dbReference type="Pfam" id="PF04932"/>
    </source>
</evidence>
<dbReference type="Pfam" id="PF04932">
    <property type="entry name" value="Wzy_C"/>
    <property type="match status" value="1"/>
</dbReference>
<dbReference type="Proteomes" id="UP000320672">
    <property type="component" value="Chromosome"/>
</dbReference>
<proteinExistence type="predicted"/>
<dbReference type="KEGG" id="rml:FF011L_54990"/>
<comment type="subcellular location">
    <subcellularLocation>
        <location evidence="1">Membrane</location>
        <topology evidence="1">Multi-pass membrane protein</topology>
    </subcellularLocation>
</comment>
<feature type="transmembrane region" description="Helical" evidence="5">
    <location>
        <begin position="418"/>
        <end position="440"/>
    </location>
</feature>
<feature type="transmembrane region" description="Helical" evidence="5">
    <location>
        <begin position="261"/>
        <end position="278"/>
    </location>
</feature>
<feature type="transmembrane region" description="Helical" evidence="5">
    <location>
        <begin position="192"/>
        <end position="210"/>
    </location>
</feature>
<evidence type="ECO:0000256" key="4">
    <source>
        <dbReference type="ARBA" id="ARBA00023136"/>
    </source>
</evidence>
<keyword evidence="3 5" id="KW-1133">Transmembrane helix</keyword>
<dbReference type="EMBL" id="CP036262">
    <property type="protein sequence ID" value="QDS96687.1"/>
    <property type="molecule type" value="Genomic_DNA"/>
</dbReference>
<name>A0A517MPH5_9BACT</name>
<dbReference type="PANTHER" id="PTHR37422">
    <property type="entry name" value="TEICHURONIC ACID BIOSYNTHESIS PROTEIN TUAE"/>
    <property type="match status" value="1"/>
</dbReference>
<gene>
    <name evidence="7" type="ORF">FF011L_54990</name>
</gene>
<evidence type="ECO:0000256" key="3">
    <source>
        <dbReference type="ARBA" id="ARBA00022989"/>
    </source>
</evidence>
<reference evidence="7 8" key="1">
    <citation type="submission" date="2019-02" db="EMBL/GenBank/DDBJ databases">
        <title>Deep-cultivation of Planctomycetes and their phenomic and genomic characterization uncovers novel biology.</title>
        <authorList>
            <person name="Wiegand S."/>
            <person name="Jogler M."/>
            <person name="Boedeker C."/>
            <person name="Pinto D."/>
            <person name="Vollmers J."/>
            <person name="Rivas-Marin E."/>
            <person name="Kohn T."/>
            <person name="Peeters S.H."/>
            <person name="Heuer A."/>
            <person name="Rast P."/>
            <person name="Oberbeckmann S."/>
            <person name="Bunk B."/>
            <person name="Jeske O."/>
            <person name="Meyerdierks A."/>
            <person name="Storesund J.E."/>
            <person name="Kallscheuer N."/>
            <person name="Luecker S."/>
            <person name="Lage O.M."/>
            <person name="Pohl T."/>
            <person name="Merkel B.J."/>
            <person name="Hornburger P."/>
            <person name="Mueller R.-W."/>
            <person name="Bruemmer F."/>
            <person name="Labrenz M."/>
            <person name="Spormann A.M."/>
            <person name="Op den Camp H."/>
            <person name="Overmann J."/>
            <person name="Amann R."/>
            <person name="Jetten M.S.M."/>
            <person name="Mascher T."/>
            <person name="Medema M.H."/>
            <person name="Devos D.P."/>
            <person name="Kaster A.-K."/>
            <person name="Ovreas L."/>
            <person name="Rohde M."/>
            <person name="Galperin M.Y."/>
            <person name="Jogler C."/>
        </authorList>
    </citation>
    <scope>NUCLEOTIDE SEQUENCE [LARGE SCALE GENOMIC DNA]</scope>
    <source>
        <strain evidence="7 8">FF011L</strain>
    </source>
</reference>
<feature type="transmembrane region" description="Helical" evidence="5">
    <location>
        <begin position="222"/>
        <end position="255"/>
    </location>
</feature>
<feature type="transmembrane region" description="Helical" evidence="5">
    <location>
        <begin position="393"/>
        <end position="411"/>
    </location>
</feature>
<keyword evidence="7" id="KW-0436">Ligase</keyword>
<evidence type="ECO:0000256" key="1">
    <source>
        <dbReference type="ARBA" id="ARBA00004141"/>
    </source>
</evidence>
<dbReference type="InterPro" id="IPR051533">
    <property type="entry name" value="WaaL-like"/>
</dbReference>
<evidence type="ECO:0000313" key="8">
    <source>
        <dbReference type="Proteomes" id="UP000320672"/>
    </source>
</evidence>
<evidence type="ECO:0000313" key="7">
    <source>
        <dbReference type="EMBL" id="QDS96687.1"/>
    </source>
</evidence>
<evidence type="ECO:0000256" key="2">
    <source>
        <dbReference type="ARBA" id="ARBA00022692"/>
    </source>
</evidence>
<sequence>MELLGILFGLAALVWMIPLLRQASLPMIGFGVLVLGIVFGPSFFAIDSVVQVSLDRVLWGVMVVWFAVVWRQQTESEKKPLTRCDIALFLFMAWLAVCTQNGQAPTGTSPFARWLFYIFLPMGMYWVARSVQLTRRDIDWVLSAFIVLGVYLSLTGICEWRGWHGLVFPKYIVDPTVWEFYGRARGPLLNPAGNGIVIAVGLAAAAVRSLQAERIGRVAYGLLVMVMLAGCYATLTRGVWIGAVLVLGIVTLAYAPRWLRIWGLAATVCLAAAMMLGLKDQLIAIKRDKGLSAEASAKSLELRPLLGIIAYEMFKDAPLTGHGFGTYLTAAKEYDGSRAYDMPIRQARGYVQHNLLLSLLVDTGLIGLSAFMAALLFWTSRAWRLARAPTSDLTTKALGLVMLSTLAMYLFNGMFQDVLVIPMVQMVVFFVAGLTVGTSLQERLPAAGGSPEATKIPVWGALGPSSIA</sequence>
<dbReference type="PANTHER" id="PTHR37422:SF23">
    <property type="entry name" value="TEICHURONIC ACID BIOSYNTHESIS PROTEIN TUAE"/>
    <property type="match status" value="1"/>
</dbReference>
<feature type="transmembrane region" description="Helical" evidence="5">
    <location>
        <begin position="140"/>
        <end position="163"/>
    </location>
</feature>
<dbReference type="GO" id="GO:0016020">
    <property type="term" value="C:membrane"/>
    <property type="evidence" value="ECO:0007669"/>
    <property type="project" value="UniProtKB-SubCell"/>
</dbReference>
<accession>A0A517MPH5</accession>
<keyword evidence="8" id="KW-1185">Reference proteome</keyword>
<dbReference type="OrthoDB" id="9806320at2"/>
<protein>
    <submittedName>
        <fullName evidence="7">O-Antigen ligase</fullName>
    </submittedName>
</protein>
<dbReference type="GO" id="GO:0016874">
    <property type="term" value="F:ligase activity"/>
    <property type="evidence" value="ECO:0007669"/>
    <property type="project" value="UniProtKB-KW"/>
</dbReference>
<keyword evidence="2 5" id="KW-0812">Transmembrane</keyword>